<protein>
    <submittedName>
        <fullName evidence="1">Uncharacterized protein</fullName>
    </submittedName>
</protein>
<dbReference type="AlphaFoldDB" id="A0A376L618"/>
<evidence type="ECO:0000313" key="1">
    <source>
        <dbReference type="EMBL" id="STF08825.1"/>
    </source>
</evidence>
<accession>A0A376L618</accession>
<keyword evidence="2" id="KW-1185">Reference proteome</keyword>
<dbReference type="Proteomes" id="UP000254807">
    <property type="component" value="Unassembled WGS sequence"/>
</dbReference>
<organism evidence="1 2">
    <name type="scientific">Enterococcus gallinarum</name>
    <dbReference type="NCBI Taxonomy" id="1353"/>
    <lineage>
        <taxon>Bacteria</taxon>
        <taxon>Bacillati</taxon>
        <taxon>Bacillota</taxon>
        <taxon>Bacilli</taxon>
        <taxon>Lactobacillales</taxon>
        <taxon>Enterococcaceae</taxon>
        <taxon>Enterococcus</taxon>
    </lineage>
</organism>
<dbReference type="EMBL" id="UFYW01000006">
    <property type="protein sequence ID" value="STF08825.1"/>
    <property type="molecule type" value="Genomic_DNA"/>
</dbReference>
<evidence type="ECO:0000313" key="2">
    <source>
        <dbReference type="Proteomes" id="UP000254807"/>
    </source>
</evidence>
<sequence>MSTAKFDEIANKVSEVESDTKRAVEKANNIQINVNHLVSDISAMNRDISTISFKASEAYSKVRSVEGKTVSIEKSVDGLKGRITTVETT</sequence>
<dbReference type="SUPFAM" id="SSF57997">
    <property type="entry name" value="Tropomyosin"/>
    <property type="match status" value="1"/>
</dbReference>
<gene>
    <name evidence="1" type="ORF">NCTC12360_03822</name>
</gene>
<reference evidence="1 2" key="1">
    <citation type="submission" date="2018-06" db="EMBL/GenBank/DDBJ databases">
        <authorList>
            <consortium name="Pathogen Informatics"/>
            <person name="Doyle S."/>
        </authorList>
    </citation>
    <scope>NUCLEOTIDE SEQUENCE [LARGE SCALE GENOMIC DNA]</scope>
    <source>
        <strain evidence="1 2">NCTC12360</strain>
    </source>
</reference>
<dbReference type="RefSeq" id="WP_115241685.1">
    <property type="nucleotide sequence ID" value="NZ_UFYW01000006.1"/>
</dbReference>
<name>A0A376L618_ENTGA</name>
<proteinExistence type="predicted"/>
<dbReference type="Gene3D" id="1.20.5.340">
    <property type="match status" value="1"/>
</dbReference>